<comment type="cofactor">
    <cofactor evidence="1">
        <name>pyridoxal 5'-phosphate</name>
        <dbReference type="ChEBI" id="CHEBI:597326"/>
    </cofactor>
</comment>
<dbReference type="EMBL" id="UYJE01006872">
    <property type="protein sequence ID" value="VDI49798.1"/>
    <property type="molecule type" value="Genomic_DNA"/>
</dbReference>
<reference evidence="9" key="1">
    <citation type="submission" date="2018-11" db="EMBL/GenBank/DDBJ databases">
        <authorList>
            <person name="Alioto T."/>
            <person name="Alioto T."/>
        </authorList>
    </citation>
    <scope>NUCLEOTIDE SEQUENCE</scope>
</reference>
<dbReference type="GO" id="GO:0016829">
    <property type="term" value="F:lyase activity"/>
    <property type="evidence" value="ECO:0007669"/>
    <property type="project" value="UniProtKB-KW"/>
</dbReference>
<keyword evidence="6" id="KW-0663">Pyridoxal phosphate</keyword>
<evidence type="ECO:0000256" key="2">
    <source>
        <dbReference type="ARBA" id="ARBA00007441"/>
    </source>
</evidence>
<dbReference type="GO" id="GO:0005739">
    <property type="term" value="C:mitochondrion"/>
    <property type="evidence" value="ECO:0007669"/>
    <property type="project" value="TreeGrafter"/>
</dbReference>
<sequence length="653" mass="73811">MLEHLRKSDPKKFYRMFQKKRAKNTEVPLSSFFEHFKELSSSNTPIVNDTQSIQDTTYEELDRVITQDEIFKCISKLKRGKSHGIDGILNEMLIEYKDVLIPFLEEMFNRVLSSGYFPTTWTVAILVPVFKKGDPSDPVNYRGISLVSNLAKLFTSIMNMRLLLWSDTYDIITDAQFGFRPGSSTVDAMFSLLTVIQKTLSNCVWTRMASKLGLANRVKDKACEGNIWVEILGLVLQHGALNMALGFPDFRPPENVLEALSNAVIGNNHMINHYTRAYGHPRLVDALSKLYSITLGREINAMTNINVTVGAFEALYCTFMGLINPGDEVILIEPFYEPYKEMLRLAGAVPVYIPLRMTNTCKSVTSSEDWTFDTSQIREAFNSKTKAIVVNNPSNPLGKVFTFDELNLISELCNEHDVMCIADEVYEWLIYDGKKHIRITTLPGMWDRTVTIGSAGKTFSVTGWKVGWAVGPANLIQGIKTIHDAVLRTNPTPTQEAIAVSLETELSRLGSSECYFSSLPQEMEIKRDLLCKYLSEAGITVVVPEGGYFIVADISKLDTNGCVTRDEDGQAYDYKFVKWAIHKKKFCAMPVSICYSQEHKYLGEKYVRICFVKTDETLNKAKEILHNWNITGLDDNKTHDEEHKTLKLPNGTI</sequence>
<accession>A0A8B6FHA1</accession>
<keyword evidence="9" id="KW-0456">Lyase</keyword>
<proteinExistence type="inferred from homology"/>
<dbReference type="SUPFAM" id="SSF53383">
    <property type="entry name" value="PLP-dependent transferases"/>
    <property type="match status" value="1"/>
</dbReference>
<dbReference type="FunFam" id="3.90.1150.10:FF:000021">
    <property type="entry name" value="Kynurenine--oxoglutarate transaminase 3"/>
    <property type="match status" value="1"/>
</dbReference>
<keyword evidence="10" id="KW-1185">Reference proteome</keyword>
<comment type="similarity">
    <text evidence="2">Belongs to the class-I pyridoxal-phosphate-dependent aminotransferase family.</text>
</comment>
<keyword evidence="5" id="KW-0808">Transferase</keyword>
<dbReference type="Gene3D" id="3.40.640.10">
    <property type="entry name" value="Type I PLP-dependent aspartate aminotransferase-like (Major domain)"/>
    <property type="match status" value="1"/>
</dbReference>
<dbReference type="GO" id="GO:0016212">
    <property type="term" value="F:kynurenine-oxoglutarate transaminase activity"/>
    <property type="evidence" value="ECO:0007669"/>
    <property type="project" value="UniProtKB-ARBA"/>
</dbReference>
<dbReference type="GO" id="GO:0097053">
    <property type="term" value="P:L-kynurenine catabolic process"/>
    <property type="evidence" value="ECO:0007669"/>
    <property type="project" value="UniProtKB-UniPathway"/>
</dbReference>
<evidence type="ECO:0000313" key="10">
    <source>
        <dbReference type="Proteomes" id="UP000596742"/>
    </source>
</evidence>
<feature type="domain" description="Aminotransferase class I/classII large" evidence="8">
    <location>
        <begin position="241"/>
        <end position="621"/>
    </location>
</feature>
<dbReference type="Pfam" id="PF00155">
    <property type="entry name" value="Aminotran_1_2"/>
    <property type="match status" value="1"/>
</dbReference>
<evidence type="ECO:0000256" key="4">
    <source>
        <dbReference type="ARBA" id="ARBA00022576"/>
    </source>
</evidence>
<dbReference type="OrthoDB" id="2414662at2759"/>
<dbReference type="FunFam" id="3.40.640.10:FF:000024">
    <property type="entry name" value="Kynurenine--oxoglutarate transaminase 3"/>
    <property type="match status" value="1"/>
</dbReference>
<evidence type="ECO:0000256" key="3">
    <source>
        <dbReference type="ARBA" id="ARBA00011738"/>
    </source>
</evidence>
<comment type="pathway">
    <text evidence="7">Amino-acid degradation; L-kynurenine degradation; kynurenate from L-kynurenine: step 1/2.</text>
</comment>
<dbReference type="InterPro" id="IPR004839">
    <property type="entry name" value="Aminotransferase_I/II_large"/>
</dbReference>
<evidence type="ECO:0000259" key="8">
    <source>
        <dbReference type="Pfam" id="PF00155"/>
    </source>
</evidence>
<evidence type="ECO:0000256" key="6">
    <source>
        <dbReference type="ARBA" id="ARBA00022898"/>
    </source>
</evidence>
<dbReference type="PANTHER" id="PTHR43807:SF20">
    <property type="entry name" value="FI04487P"/>
    <property type="match status" value="1"/>
</dbReference>
<dbReference type="InterPro" id="IPR051326">
    <property type="entry name" value="Kynurenine-oxoglutarate_AT"/>
</dbReference>
<evidence type="ECO:0000313" key="9">
    <source>
        <dbReference type="EMBL" id="VDI49798.1"/>
    </source>
</evidence>
<protein>
    <submittedName>
        <fullName evidence="9">Kynurenine---oxoglutarate transaminase / cysteine-S-conjugate beta-lyase / glutamine</fullName>
    </submittedName>
</protein>
<dbReference type="AlphaFoldDB" id="A0A8B6FHA1"/>
<dbReference type="InterPro" id="IPR015421">
    <property type="entry name" value="PyrdxlP-dep_Trfase_major"/>
</dbReference>
<evidence type="ECO:0000256" key="7">
    <source>
        <dbReference type="ARBA" id="ARBA00024016"/>
    </source>
</evidence>
<dbReference type="GO" id="GO:0030170">
    <property type="term" value="F:pyridoxal phosphate binding"/>
    <property type="evidence" value="ECO:0007669"/>
    <property type="project" value="InterPro"/>
</dbReference>
<gene>
    <name evidence="9" type="ORF">MGAL_10B081926</name>
</gene>
<dbReference type="Proteomes" id="UP000596742">
    <property type="component" value="Unassembled WGS sequence"/>
</dbReference>
<name>A0A8B6FHA1_MYTGA</name>
<dbReference type="CDD" id="cd00609">
    <property type="entry name" value="AAT_like"/>
    <property type="match status" value="1"/>
</dbReference>
<organism evidence="9 10">
    <name type="scientific">Mytilus galloprovincialis</name>
    <name type="common">Mediterranean mussel</name>
    <dbReference type="NCBI Taxonomy" id="29158"/>
    <lineage>
        <taxon>Eukaryota</taxon>
        <taxon>Metazoa</taxon>
        <taxon>Spiralia</taxon>
        <taxon>Lophotrochozoa</taxon>
        <taxon>Mollusca</taxon>
        <taxon>Bivalvia</taxon>
        <taxon>Autobranchia</taxon>
        <taxon>Pteriomorphia</taxon>
        <taxon>Mytilida</taxon>
        <taxon>Mytiloidea</taxon>
        <taxon>Mytilidae</taxon>
        <taxon>Mytilinae</taxon>
        <taxon>Mytilus</taxon>
    </lineage>
</organism>
<dbReference type="Gene3D" id="3.90.1150.10">
    <property type="entry name" value="Aspartate Aminotransferase, domain 1"/>
    <property type="match status" value="1"/>
</dbReference>
<comment type="caution">
    <text evidence="9">The sequence shown here is derived from an EMBL/GenBank/DDBJ whole genome shotgun (WGS) entry which is preliminary data.</text>
</comment>
<keyword evidence="4" id="KW-0032">Aminotransferase</keyword>
<dbReference type="PANTHER" id="PTHR43807">
    <property type="entry name" value="FI04487P"/>
    <property type="match status" value="1"/>
</dbReference>
<dbReference type="UniPathway" id="UPA00334">
    <property type="reaction ID" value="UER00726"/>
</dbReference>
<comment type="subunit">
    <text evidence="3">Homodimer.</text>
</comment>
<dbReference type="InterPro" id="IPR015422">
    <property type="entry name" value="PyrdxlP-dep_Trfase_small"/>
</dbReference>
<evidence type="ECO:0000256" key="1">
    <source>
        <dbReference type="ARBA" id="ARBA00001933"/>
    </source>
</evidence>
<dbReference type="InterPro" id="IPR015424">
    <property type="entry name" value="PyrdxlP-dep_Trfase"/>
</dbReference>
<evidence type="ECO:0000256" key="5">
    <source>
        <dbReference type="ARBA" id="ARBA00022679"/>
    </source>
</evidence>